<dbReference type="PANTHER" id="PTHR10622:SF10">
    <property type="entry name" value="HET DOMAIN-CONTAINING PROTEIN"/>
    <property type="match status" value="1"/>
</dbReference>
<dbReference type="HOGENOM" id="CLU_394814_0_0_1"/>
<evidence type="ECO:0000313" key="2">
    <source>
        <dbReference type="Proteomes" id="UP000012045"/>
    </source>
</evidence>
<gene>
    <name evidence="1" type="ORF">BcDW1_8774</name>
</gene>
<dbReference type="PANTHER" id="PTHR10622">
    <property type="entry name" value="HET DOMAIN-CONTAINING PROTEIN"/>
    <property type="match status" value="1"/>
</dbReference>
<organism evidence="1 2">
    <name type="scientific">Botryotinia fuckeliana (strain BcDW1)</name>
    <name type="common">Noble rot fungus</name>
    <name type="synonym">Botrytis cinerea</name>
    <dbReference type="NCBI Taxonomy" id="1290391"/>
    <lineage>
        <taxon>Eukaryota</taxon>
        <taxon>Fungi</taxon>
        <taxon>Dikarya</taxon>
        <taxon>Ascomycota</taxon>
        <taxon>Pezizomycotina</taxon>
        <taxon>Leotiomycetes</taxon>
        <taxon>Helotiales</taxon>
        <taxon>Sclerotiniaceae</taxon>
        <taxon>Botrytis</taxon>
    </lineage>
</organism>
<reference evidence="2" key="1">
    <citation type="journal article" date="2013" name="Genome Announc.">
        <title>Draft genome sequence of Botrytis cinerea BcDW1, inoculum for noble rot of grape berries.</title>
        <authorList>
            <person name="Blanco-Ulate B."/>
            <person name="Allen G."/>
            <person name="Powell A.L."/>
            <person name="Cantu D."/>
        </authorList>
    </citation>
    <scope>NUCLEOTIDE SEQUENCE [LARGE SCALE GENOMIC DNA]</scope>
    <source>
        <strain evidence="2">BcDW1</strain>
    </source>
</reference>
<accession>M7TGD8</accession>
<dbReference type="AlphaFoldDB" id="M7TGD8"/>
<dbReference type="Proteomes" id="UP000012045">
    <property type="component" value="Unassembled WGS sequence"/>
</dbReference>
<dbReference type="OrthoDB" id="674604at2759"/>
<name>M7TGD8_BOTF1</name>
<evidence type="ECO:0008006" key="3">
    <source>
        <dbReference type="Google" id="ProtNLM"/>
    </source>
</evidence>
<evidence type="ECO:0000313" key="1">
    <source>
        <dbReference type="EMBL" id="EMR82586.1"/>
    </source>
</evidence>
<dbReference type="EMBL" id="KB708034">
    <property type="protein sequence ID" value="EMR82586.1"/>
    <property type="molecule type" value="Genomic_DNA"/>
</dbReference>
<sequence>MKYDQNELLRFGEKIFDTTGAPAPTEKSLISSLATATGVGYNVARHAYVKSVLDPLLQEKVHKSMKWIINSNFVPEFIDTRENGMSSDDNSFEEDIIDPVILNADGVPRPVVAMGGLGGIAGYRKTTLERADLGKGVIKKIKEVESKNMVEKNLEEKKQDMGVDDLETPLESEANEINGLNLSNDSSNVDSILELENKIRLAETKLEKVTGKQEIINQIPGLRSAIEDLLPILEKQKPMYKIESSVLEAKKILRSGLFPSNGPKQYLWNDTVCINKGDANEQYESLAMMGQCTWNSVNSNNPGEWACDANFTKFEDVKSPNWSTRGWTLQELVLSKMAFYVNNLWEPLPRVVEGMGPYYYHCSYLQHHIRDQDTTNAPEEGKFLTLIQQKVEKDHWYSWLPRSSISRRSDNSSAYIRDTIFRAGYDIESRIKMETSTGQILRKLFTALGFNLHPSSFRAQVRTLVNVLIMILADDFAAAIEADRSKVSEFTKMPPSECCHGLIRPTLSAHDTFSLTSYRKCTVPIDRVYSLMGVLGVKFLAFHAEGPTKALCWLLDEVVITTNDVSIFNWAGKDLGIPIRGGSLYPSSLTAFSPEKKETYFTTINGELAVASKEKRHILQDTGSKITLLLLQTINFIKKTAHQDTPTDLLQTILNFIKKVGFKNLRPQLLHLGKLMVYLENTQGLEKYKPKIGYKIEE</sequence>
<proteinExistence type="predicted"/>
<protein>
    <recommendedName>
        <fullName evidence="3">Heterokaryon incompatibility domain-containing protein</fullName>
    </recommendedName>
</protein>